<dbReference type="GO" id="GO:0016226">
    <property type="term" value="P:iron-sulfur cluster assembly"/>
    <property type="evidence" value="ECO:0007669"/>
    <property type="project" value="UniProtKB-UniRule"/>
</dbReference>
<comment type="similarity">
    <text evidence="4">Belongs to the WD repeat CIA1 family.</text>
</comment>
<feature type="repeat" description="WD" evidence="5">
    <location>
        <begin position="189"/>
        <end position="221"/>
    </location>
</feature>
<sequence>MQQPSKVTFLDGHVETVWCVAWNPTGNLLASCSSDKTVRIWGKEGDGWVCKSVLEGAHKRTIRCVSWSPCGRFLASASFDGTVTIWDKEKGEFEATATLEGHENEVKSVAWASSGSLLATCSRDKSVWIWEVDEDKEDYECASVLSTHTQDVKCVVWHPNREEVASASYDNTIRMFCEETDDWTCCNTLESHDSTVWSIAFDKTGSRLASCSDDKTVKIWQEYLPGNQQGVAVSGKREWKCVCNLTGFHKRPIYNISWCAVTGLIATACGDDTICIFKESLGSDVHQPSFELLHSLPSAHLQDINGVNWNPKIPGLLASCSDDGSIGLWQVHNL</sequence>
<reference evidence="6 8" key="2">
    <citation type="journal article" date="2013" name="Nature">
        <title>Insights into bilaterian evolution from three spiralian genomes.</title>
        <authorList>
            <person name="Simakov O."/>
            <person name="Marletaz F."/>
            <person name="Cho S.J."/>
            <person name="Edsinger-Gonzales E."/>
            <person name="Havlak P."/>
            <person name="Hellsten U."/>
            <person name="Kuo D.H."/>
            <person name="Larsson T."/>
            <person name="Lv J."/>
            <person name="Arendt D."/>
            <person name="Savage R."/>
            <person name="Osoegawa K."/>
            <person name="de Jong P."/>
            <person name="Grimwood J."/>
            <person name="Chapman J.A."/>
            <person name="Shapiro H."/>
            <person name="Aerts A."/>
            <person name="Otillar R.P."/>
            <person name="Terry A.Y."/>
            <person name="Boore J.L."/>
            <person name="Grigoriev I.V."/>
            <person name="Lindberg D.R."/>
            <person name="Seaver E.C."/>
            <person name="Weisblat D.A."/>
            <person name="Putnam N.H."/>
            <person name="Rokhsar D.S."/>
        </authorList>
    </citation>
    <scope>NUCLEOTIDE SEQUENCE</scope>
    <source>
        <strain evidence="6 8">I ESC-2004</strain>
    </source>
</reference>
<name>R7UT34_CAPTE</name>
<dbReference type="PANTHER" id="PTHR19920:SF0">
    <property type="entry name" value="CYTOSOLIC IRON-SULFUR PROTEIN ASSEMBLY PROTEIN CIAO1-RELATED"/>
    <property type="match status" value="1"/>
</dbReference>
<reference evidence="8" key="1">
    <citation type="submission" date="2012-12" db="EMBL/GenBank/DDBJ databases">
        <authorList>
            <person name="Hellsten U."/>
            <person name="Grimwood J."/>
            <person name="Chapman J.A."/>
            <person name="Shapiro H."/>
            <person name="Aerts A."/>
            <person name="Otillar R.P."/>
            <person name="Terry A.Y."/>
            <person name="Boore J.L."/>
            <person name="Simakov O."/>
            <person name="Marletaz F."/>
            <person name="Cho S.-J."/>
            <person name="Edsinger-Gonzales E."/>
            <person name="Havlak P."/>
            <person name="Kuo D.-H."/>
            <person name="Larsson T."/>
            <person name="Lv J."/>
            <person name="Arendt D."/>
            <person name="Savage R."/>
            <person name="Osoegawa K."/>
            <person name="de Jong P."/>
            <person name="Lindberg D.R."/>
            <person name="Seaver E.C."/>
            <person name="Weisblat D.A."/>
            <person name="Putnam N.H."/>
            <person name="Grigoriev I.V."/>
            <person name="Rokhsar D.S."/>
        </authorList>
    </citation>
    <scope>NUCLEOTIDE SEQUENCE</scope>
    <source>
        <strain evidence="8">I ESC-2004</strain>
    </source>
</reference>
<evidence type="ECO:0000256" key="2">
    <source>
        <dbReference type="ARBA" id="ARBA00022737"/>
    </source>
</evidence>
<dbReference type="InterPro" id="IPR015943">
    <property type="entry name" value="WD40/YVTN_repeat-like_dom_sf"/>
</dbReference>
<comment type="function">
    <text evidence="4">Essential component of the cytosolic iron-sulfur (Fe/S) protein assembly machinery. Required for the maturation of extramitochondrial Fe/S proteins.</text>
</comment>
<feature type="repeat" description="WD" evidence="5">
    <location>
        <begin position="55"/>
        <end position="96"/>
    </location>
</feature>
<dbReference type="Proteomes" id="UP000014760">
    <property type="component" value="Unassembled WGS sequence"/>
</dbReference>
<feature type="repeat" description="WD" evidence="5">
    <location>
        <begin position="145"/>
        <end position="176"/>
    </location>
</feature>
<comment type="function">
    <text evidence="3">Key component of the cytosolic iron-sulfur protein assembly (CIA) complex, a multiprotein complex that mediates the incorporation of iron-sulfur cluster into extramitochondrial Fe/S proteins. As a CIA complex component, interacts specifically with CIAO2A or CIAO2B and MMS19 to assist different branches of iron-sulfur protein assembly, depending of its interactors. The complex CIAO1:CIAO2B:MMS19 binds to and facilitates the assembly of most cytosolic-nuclear Fe/S proteins. CIAO1:CIAO2A specifically matures ACO1 and stabilizes IREB2. Seems to specifically modulate the transactivation activity of WT1. As part of the mitotic spindle-associated MMXD complex it may play a role in chromosome segregation.</text>
</comment>
<dbReference type="Gene3D" id="2.130.10.10">
    <property type="entry name" value="YVTN repeat-like/Quinoprotein amine dehydrogenase"/>
    <property type="match status" value="1"/>
</dbReference>
<feature type="repeat" description="WD" evidence="5">
    <location>
        <begin position="99"/>
        <end position="140"/>
    </location>
</feature>
<accession>R7UT34</accession>
<dbReference type="PROSITE" id="PS50082">
    <property type="entry name" value="WD_REPEATS_2"/>
    <property type="match status" value="6"/>
</dbReference>
<organism evidence="6">
    <name type="scientific">Capitella teleta</name>
    <name type="common">Polychaete worm</name>
    <dbReference type="NCBI Taxonomy" id="283909"/>
    <lineage>
        <taxon>Eukaryota</taxon>
        <taxon>Metazoa</taxon>
        <taxon>Spiralia</taxon>
        <taxon>Lophotrochozoa</taxon>
        <taxon>Annelida</taxon>
        <taxon>Polychaeta</taxon>
        <taxon>Sedentaria</taxon>
        <taxon>Scolecida</taxon>
        <taxon>Capitellidae</taxon>
        <taxon>Capitella</taxon>
    </lineage>
</organism>
<evidence type="ECO:0000256" key="3">
    <source>
        <dbReference type="ARBA" id="ARBA00060126"/>
    </source>
</evidence>
<dbReference type="InterPro" id="IPR001680">
    <property type="entry name" value="WD40_rpt"/>
</dbReference>
<keyword evidence="2" id="KW-0677">Repeat</keyword>
<dbReference type="PROSITE" id="PS51257">
    <property type="entry name" value="PROKAR_LIPOPROTEIN"/>
    <property type="match status" value="1"/>
</dbReference>
<dbReference type="PROSITE" id="PS00678">
    <property type="entry name" value="WD_REPEATS_1"/>
    <property type="match status" value="1"/>
</dbReference>
<dbReference type="OMA" id="IREIRWS"/>
<dbReference type="STRING" id="283909.R7UT34"/>
<evidence type="ECO:0000256" key="1">
    <source>
        <dbReference type="ARBA" id="ARBA00022574"/>
    </source>
</evidence>
<dbReference type="PROSITE" id="PS50294">
    <property type="entry name" value="WD_REPEATS_REGION"/>
    <property type="match status" value="6"/>
</dbReference>
<dbReference type="AlphaFoldDB" id="R7UT34"/>
<reference evidence="7" key="3">
    <citation type="submission" date="2015-06" db="UniProtKB">
        <authorList>
            <consortium name="EnsemblMetazoa"/>
        </authorList>
    </citation>
    <scope>IDENTIFICATION</scope>
</reference>
<dbReference type="InterPro" id="IPR020472">
    <property type="entry name" value="WD40_PAC1"/>
</dbReference>
<proteinExistence type="inferred from homology"/>
<feature type="repeat" description="WD" evidence="5">
    <location>
        <begin position="297"/>
        <end position="334"/>
    </location>
</feature>
<evidence type="ECO:0000313" key="8">
    <source>
        <dbReference type="Proteomes" id="UP000014760"/>
    </source>
</evidence>
<dbReference type="EMBL" id="AMQN01006424">
    <property type="status" value="NOT_ANNOTATED_CDS"/>
    <property type="molecule type" value="Genomic_DNA"/>
</dbReference>
<dbReference type="PRINTS" id="PR00320">
    <property type="entry name" value="GPROTEINBRPT"/>
</dbReference>
<dbReference type="EnsemblMetazoa" id="CapteT174055">
    <property type="protein sequence ID" value="CapteP174055"/>
    <property type="gene ID" value="CapteG174055"/>
</dbReference>
<evidence type="ECO:0000313" key="7">
    <source>
        <dbReference type="EnsemblMetazoa" id="CapteP174055"/>
    </source>
</evidence>
<feature type="repeat" description="WD" evidence="5">
    <location>
        <begin position="10"/>
        <end position="41"/>
    </location>
</feature>
<keyword evidence="1 5" id="KW-0853">WD repeat</keyword>
<evidence type="ECO:0000313" key="6">
    <source>
        <dbReference type="EMBL" id="ELU09333.1"/>
    </source>
</evidence>
<dbReference type="GO" id="GO:0097361">
    <property type="term" value="C:cytosolic [4Fe-4S] assembly targeting complex"/>
    <property type="evidence" value="ECO:0007669"/>
    <property type="project" value="InterPro"/>
</dbReference>
<dbReference type="EMBL" id="KB298315">
    <property type="protein sequence ID" value="ELU09333.1"/>
    <property type="molecule type" value="Genomic_DNA"/>
</dbReference>
<dbReference type="FunFam" id="2.130.10.10:FF:000136">
    <property type="entry name" value="Probable cytosolic iron-sulfur protein assembly protein CIAO1"/>
    <property type="match status" value="1"/>
</dbReference>
<dbReference type="PANTHER" id="PTHR19920">
    <property type="entry name" value="WD40 PROTEIN CIAO1"/>
    <property type="match status" value="1"/>
</dbReference>
<keyword evidence="8" id="KW-1185">Reference proteome</keyword>
<dbReference type="InterPro" id="IPR019775">
    <property type="entry name" value="WD40_repeat_CS"/>
</dbReference>
<dbReference type="SMART" id="SM00320">
    <property type="entry name" value="WD40"/>
    <property type="match status" value="7"/>
</dbReference>
<dbReference type="OrthoDB" id="284782at2759"/>
<protein>
    <recommendedName>
        <fullName evidence="4">Probable cytosolic iron-sulfur protein assembly protein CIAO1 homolog</fullName>
    </recommendedName>
</protein>
<dbReference type="InterPro" id="IPR028608">
    <property type="entry name" value="CIAO1/Cia1"/>
</dbReference>
<evidence type="ECO:0000256" key="5">
    <source>
        <dbReference type="PROSITE-ProRule" id="PRU00221"/>
    </source>
</evidence>
<dbReference type="InterPro" id="IPR036322">
    <property type="entry name" value="WD40_repeat_dom_sf"/>
</dbReference>
<dbReference type="Pfam" id="PF00400">
    <property type="entry name" value="WD40"/>
    <property type="match status" value="7"/>
</dbReference>
<dbReference type="CDD" id="cd00200">
    <property type="entry name" value="WD40"/>
    <property type="match status" value="1"/>
</dbReference>
<dbReference type="HAMAP" id="MF_03037">
    <property type="entry name" value="ciao1"/>
    <property type="match status" value="1"/>
</dbReference>
<dbReference type="FunCoup" id="R7UT34">
    <property type="interactions" value="646"/>
</dbReference>
<evidence type="ECO:0000256" key="4">
    <source>
        <dbReference type="HAMAP-Rule" id="MF_03037"/>
    </source>
</evidence>
<gene>
    <name evidence="6" type="ORF">CAPTEDRAFT_174055</name>
</gene>
<dbReference type="SUPFAM" id="SSF50978">
    <property type="entry name" value="WD40 repeat-like"/>
    <property type="match status" value="1"/>
</dbReference>
<dbReference type="HOGENOM" id="CLU_000288_57_8_1"/>